<dbReference type="OrthoDB" id="756017at2759"/>
<organism evidence="2 3">
    <name type="scientific">Asparagus officinalis</name>
    <name type="common">Garden asparagus</name>
    <dbReference type="NCBI Taxonomy" id="4686"/>
    <lineage>
        <taxon>Eukaryota</taxon>
        <taxon>Viridiplantae</taxon>
        <taxon>Streptophyta</taxon>
        <taxon>Embryophyta</taxon>
        <taxon>Tracheophyta</taxon>
        <taxon>Spermatophyta</taxon>
        <taxon>Magnoliopsida</taxon>
        <taxon>Liliopsida</taxon>
        <taxon>Asparagales</taxon>
        <taxon>Asparagaceae</taxon>
        <taxon>Asparagoideae</taxon>
        <taxon>Asparagus</taxon>
    </lineage>
</organism>
<keyword evidence="3" id="KW-1185">Reference proteome</keyword>
<dbReference type="Proteomes" id="UP000243459">
    <property type="component" value="Chromosome 7"/>
</dbReference>
<gene>
    <name evidence="2" type="ORF">A4U43_C07F19750</name>
</gene>
<evidence type="ECO:0000256" key="1">
    <source>
        <dbReference type="SAM" id="MobiDB-lite"/>
    </source>
</evidence>
<accession>A0A5P1EF73</accession>
<dbReference type="Gene3D" id="1.20.120.20">
    <property type="entry name" value="Apolipoprotein"/>
    <property type="match status" value="1"/>
</dbReference>
<dbReference type="EMBL" id="CM007387">
    <property type="protein sequence ID" value="ONK63867.1"/>
    <property type="molecule type" value="Genomic_DNA"/>
</dbReference>
<evidence type="ECO:0000313" key="3">
    <source>
        <dbReference type="Proteomes" id="UP000243459"/>
    </source>
</evidence>
<feature type="region of interest" description="Disordered" evidence="1">
    <location>
        <begin position="32"/>
        <end position="83"/>
    </location>
</feature>
<dbReference type="Gramene" id="ONK63867">
    <property type="protein sequence ID" value="ONK63867"/>
    <property type="gene ID" value="A4U43_C07F19750"/>
</dbReference>
<dbReference type="SUPFAM" id="SSF58113">
    <property type="entry name" value="Apolipoprotein A-I"/>
    <property type="match status" value="1"/>
</dbReference>
<evidence type="ECO:0000313" key="2">
    <source>
        <dbReference type="EMBL" id="ONK63867.1"/>
    </source>
</evidence>
<protein>
    <submittedName>
        <fullName evidence="2">Uncharacterized protein</fullName>
    </submittedName>
</protein>
<proteinExistence type="predicted"/>
<name>A0A5P1EF73_ASPOF</name>
<feature type="region of interest" description="Disordered" evidence="1">
    <location>
        <begin position="163"/>
        <end position="197"/>
    </location>
</feature>
<dbReference type="AlphaFoldDB" id="A0A5P1EF73"/>
<reference evidence="3" key="1">
    <citation type="journal article" date="2017" name="Nat. Commun.">
        <title>The asparagus genome sheds light on the origin and evolution of a young Y chromosome.</title>
        <authorList>
            <person name="Harkess A."/>
            <person name="Zhou J."/>
            <person name="Xu C."/>
            <person name="Bowers J.E."/>
            <person name="Van der Hulst R."/>
            <person name="Ayyampalayam S."/>
            <person name="Mercati F."/>
            <person name="Riccardi P."/>
            <person name="McKain M.R."/>
            <person name="Kakrana A."/>
            <person name="Tang H."/>
            <person name="Ray J."/>
            <person name="Groenendijk J."/>
            <person name="Arikit S."/>
            <person name="Mathioni S.M."/>
            <person name="Nakano M."/>
            <person name="Shan H."/>
            <person name="Telgmann-Rauber A."/>
            <person name="Kanno A."/>
            <person name="Yue Z."/>
            <person name="Chen H."/>
            <person name="Li W."/>
            <person name="Chen Y."/>
            <person name="Xu X."/>
            <person name="Zhang Y."/>
            <person name="Luo S."/>
            <person name="Chen H."/>
            <person name="Gao J."/>
            <person name="Mao Z."/>
            <person name="Pires J.C."/>
            <person name="Luo M."/>
            <person name="Kudrna D."/>
            <person name="Wing R.A."/>
            <person name="Meyers B.C."/>
            <person name="Yi K."/>
            <person name="Kong H."/>
            <person name="Lavrijsen P."/>
            <person name="Sunseri F."/>
            <person name="Falavigna A."/>
            <person name="Ye Y."/>
            <person name="Leebens-Mack J.H."/>
            <person name="Chen G."/>
        </authorList>
    </citation>
    <scope>NUCLEOTIDE SEQUENCE [LARGE SCALE GENOMIC DNA]</scope>
    <source>
        <strain evidence="3">cv. DH0086</strain>
    </source>
</reference>
<sequence length="197" mass="20637">MASSAITGSLLKFLNGGAAMARRSCPANLRALVTGAPGGPGSMEGGDPQMMKESSGPMESSPTEPRGMASSAAARREVSDEMLDEADDMTNKVKEKASNMSEKAENISEKAKQTVQEVWGSAKETAQKVKETVVGKAEDAKEFIHDKAEAADRAVKSGIAEARADAEAGRSTVKGEAFQQAAKNPETVKNAMNTKDS</sequence>